<gene>
    <name evidence="1" type="ORF">PRUPE_1G063900</name>
</gene>
<organism evidence="1 2">
    <name type="scientific">Prunus persica</name>
    <name type="common">Peach</name>
    <name type="synonym">Amygdalus persica</name>
    <dbReference type="NCBI Taxonomy" id="3760"/>
    <lineage>
        <taxon>Eukaryota</taxon>
        <taxon>Viridiplantae</taxon>
        <taxon>Streptophyta</taxon>
        <taxon>Embryophyta</taxon>
        <taxon>Tracheophyta</taxon>
        <taxon>Spermatophyta</taxon>
        <taxon>Magnoliopsida</taxon>
        <taxon>eudicotyledons</taxon>
        <taxon>Gunneridae</taxon>
        <taxon>Pentapetalae</taxon>
        <taxon>rosids</taxon>
        <taxon>fabids</taxon>
        <taxon>Rosales</taxon>
        <taxon>Rosaceae</taxon>
        <taxon>Amygdaloideae</taxon>
        <taxon>Amygdaleae</taxon>
        <taxon>Prunus</taxon>
    </lineage>
</organism>
<protein>
    <submittedName>
        <fullName evidence="1">Uncharacterized protein</fullName>
    </submittedName>
</protein>
<accession>M5XGR0</accession>
<name>M5XGR0_PRUPE</name>
<dbReference type="Proteomes" id="UP000006882">
    <property type="component" value="Chromosome G1"/>
</dbReference>
<sequence length="76" mass="8962">MGDTICLYLVCCSICLDIIRRMIDRPMFHNYGVTFDEQWTSINQSSCNFFLSHHDGAYIFFCFEELHNTHHALDHS</sequence>
<evidence type="ECO:0000313" key="2">
    <source>
        <dbReference type="Proteomes" id="UP000006882"/>
    </source>
</evidence>
<dbReference type="Gramene" id="ONI27028">
    <property type="protein sequence ID" value="ONI27028"/>
    <property type="gene ID" value="PRUPE_1G063900"/>
</dbReference>
<dbReference type="AlphaFoldDB" id="M5XGR0"/>
<proteinExistence type="predicted"/>
<dbReference type="EMBL" id="CM007651">
    <property type="protein sequence ID" value="ONI27028.1"/>
    <property type="molecule type" value="Genomic_DNA"/>
</dbReference>
<dbReference type="HOGENOM" id="CLU_2659151_0_0_1"/>
<keyword evidence="2" id="KW-1185">Reference proteome</keyword>
<reference evidence="1 2" key="1">
    <citation type="journal article" date="2013" name="Nat. Genet.">
        <title>The high-quality draft genome of peach (Prunus persica) identifies unique patterns of genetic diversity, domestication and genome evolution.</title>
        <authorList>
            <consortium name="International Peach Genome Initiative"/>
            <person name="Verde I."/>
            <person name="Abbott A.G."/>
            <person name="Scalabrin S."/>
            <person name="Jung S."/>
            <person name="Shu S."/>
            <person name="Marroni F."/>
            <person name="Zhebentyayeva T."/>
            <person name="Dettori M.T."/>
            <person name="Grimwood J."/>
            <person name="Cattonaro F."/>
            <person name="Zuccolo A."/>
            <person name="Rossini L."/>
            <person name="Jenkins J."/>
            <person name="Vendramin E."/>
            <person name="Meisel L.A."/>
            <person name="Decroocq V."/>
            <person name="Sosinski B."/>
            <person name="Prochnik S."/>
            <person name="Mitros T."/>
            <person name="Policriti A."/>
            <person name="Cipriani G."/>
            <person name="Dondini L."/>
            <person name="Ficklin S."/>
            <person name="Goodstein D.M."/>
            <person name="Xuan P."/>
            <person name="Del Fabbro C."/>
            <person name="Aramini V."/>
            <person name="Copetti D."/>
            <person name="Gonzalez S."/>
            <person name="Horner D.S."/>
            <person name="Falchi R."/>
            <person name="Lucas S."/>
            <person name="Mica E."/>
            <person name="Maldonado J."/>
            <person name="Lazzari B."/>
            <person name="Bielenberg D."/>
            <person name="Pirona R."/>
            <person name="Miculan M."/>
            <person name="Barakat A."/>
            <person name="Testolin R."/>
            <person name="Stella A."/>
            <person name="Tartarini S."/>
            <person name="Tonutti P."/>
            <person name="Arus P."/>
            <person name="Orellana A."/>
            <person name="Wells C."/>
            <person name="Main D."/>
            <person name="Vizzotto G."/>
            <person name="Silva H."/>
            <person name="Salamini F."/>
            <person name="Schmutz J."/>
            <person name="Morgante M."/>
            <person name="Rokhsar D.S."/>
        </authorList>
    </citation>
    <scope>NUCLEOTIDE SEQUENCE [LARGE SCALE GENOMIC DNA]</scope>
    <source>
        <strain evidence="2">cv. Nemared</strain>
    </source>
</reference>
<evidence type="ECO:0000313" key="1">
    <source>
        <dbReference type="EMBL" id="ONI27028.1"/>
    </source>
</evidence>